<reference evidence="1" key="1">
    <citation type="submission" date="2023-06" db="EMBL/GenBank/DDBJ databases">
        <authorList>
            <consortium name="Lawrence Berkeley National Laboratory"/>
            <person name="Ahrendt S."/>
            <person name="Sahu N."/>
            <person name="Indic B."/>
            <person name="Wong-Bajracharya J."/>
            <person name="Merenyi Z."/>
            <person name="Ke H.-M."/>
            <person name="Monk M."/>
            <person name="Kocsube S."/>
            <person name="Drula E."/>
            <person name="Lipzen A."/>
            <person name="Balint B."/>
            <person name="Henrissat B."/>
            <person name="Andreopoulos B."/>
            <person name="Martin F.M."/>
            <person name="Harder C.B."/>
            <person name="Rigling D."/>
            <person name="Ford K.L."/>
            <person name="Foster G.D."/>
            <person name="Pangilinan J."/>
            <person name="Papanicolaou A."/>
            <person name="Barry K."/>
            <person name="LaButti K."/>
            <person name="Viragh M."/>
            <person name="Koriabine M."/>
            <person name="Yan M."/>
            <person name="Riley R."/>
            <person name="Champramary S."/>
            <person name="Plett K.L."/>
            <person name="Tsai I.J."/>
            <person name="Slot J."/>
            <person name="Sipos G."/>
            <person name="Plett J."/>
            <person name="Nagy L.G."/>
            <person name="Grigoriev I.V."/>
        </authorList>
    </citation>
    <scope>NUCLEOTIDE SEQUENCE</scope>
    <source>
        <strain evidence="1">FPL87.14</strain>
    </source>
</reference>
<gene>
    <name evidence="1" type="ORF">EV421DRAFT_1738155</name>
</gene>
<dbReference type="AlphaFoldDB" id="A0AA39MMA9"/>
<evidence type="ECO:0000313" key="1">
    <source>
        <dbReference type="EMBL" id="KAK0438964.1"/>
    </source>
</evidence>
<proteinExistence type="predicted"/>
<dbReference type="EMBL" id="JAUEPT010000040">
    <property type="protein sequence ID" value="KAK0438964.1"/>
    <property type="molecule type" value="Genomic_DNA"/>
</dbReference>
<keyword evidence="2" id="KW-1185">Reference proteome</keyword>
<organism evidence="1 2">
    <name type="scientific">Armillaria borealis</name>
    <dbReference type="NCBI Taxonomy" id="47425"/>
    <lineage>
        <taxon>Eukaryota</taxon>
        <taxon>Fungi</taxon>
        <taxon>Dikarya</taxon>
        <taxon>Basidiomycota</taxon>
        <taxon>Agaricomycotina</taxon>
        <taxon>Agaricomycetes</taxon>
        <taxon>Agaricomycetidae</taxon>
        <taxon>Agaricales</taxon>
        <taxon>Marasmiineae</taxon>
        <taxon>Physalacriaceae</taxon>
        <taxon>Armillaria</taxon>
    </lineage>
</organism>
<evidence type="ECO:0000313" key="2">
    <source>
        <dbReference type="Proteomes" id="UP001175226"/>
    </source>
</evidence>
<name>A0AA39MMA9_9AGAR</name>
<protein>
    <submittedName>
        <fullName evidence="1">Uncharacterized protein</fullName>
    </submittedName>
</protein>
<dbReference type="Proteomes" id="UP001175226">
    <property type="component" value="Unassembled WGS sequence"/>
</dbReference>
<comment type="caution">
    <text evidence="1">The sequence shown here is derived from an EMBL/GenBank/DDBJ whole genome shotgun (WGS) entry which is preliminary data.</text>
</comment>
<accession>A0AA39MMA9</accession>
<sequence length="117" mass="13375">MQFVFQISDWEKGHAFKGNSHNILILSCRSGIAQSSTLWAKPEPLRSIQGIKWKLNILVNKFIYNALGSPLLYPNHLATTPLPFSYPEAKPKPSRTIDPFIEETDPAHRRLYEEVVN</sequence>